<evidence type="ECO:0000313" key="5">
    <source>
        <dbReference type="Proteomes" id="UP000603200"/>
    </source>
</evidence>
<name>A0ABQ4A3R2_9ACTN</name>
<comment type="subcellular location">
    <subcellularLocation>
        <location evidence="1">Membrane</location>
        <topology evidence="1">Single-pass membrane protein</topology>
    </subcellularLocation>
</comment>
<dbReference type="PANTHER" id="PTHR43642">
    <property type="entry name" value="HYBRID SIGNAL TRANSDUCTION HISTIDINE KINASE G"/>
    <property type="match status" value="1"/>
</dbReference>
<sequence length="1576" mass="169380">MGETMLFASDRTRVIRFRSPDGAGLVRKELSGPDSLRRLRHEASVLRRISGLPGVPELVGVDDETRALIVRDRELVACPRGPAGAGEVVRLGIGVAQIIAALHDRGVIHKDVNPANIMLTGPDRAPVLIDYDLAGTYPVERPSFTHHTDISGTLAYLAPEQTGRTGWPVDQRADLYALGATLYELAVGRPPFGAGDPLQLIRDHLTRTPEPPSALVPALPAMLGAIICRLLEKDPERRYQSAEGVRHDLIRLRDRAEAAFPLGERDFPWQLAAPSRLVGREQAVAALGAALGGAILGAGATVLVSGASGVGKTALIDELRPLVTAAGGWFVSGKYDQYRQDPDADGVRQVFRGLARMLLAEPDAAMLWFRDRLRAVLGAGAGLMAAVTPGFAALLDVPPETGAADPAHAQARLNEAGKQTLRVIADPRRPLVLVVDDLQWAHAGPVAFLDDLVTNADLPGVLIVVAYRDAEVDATHPLDAVLSRWRWRPDPPQHLCLSELSDTGIRELTLEMLRGPVDRIDELTELISTHTGGNPFATVELVNALRRGGALLPGDGGWRFDPRASRPADVGALLSAQVRTLPRPSRTLVEILSCLSGDIDVEALELIGDRSGDALEVLRPALEAGMLLLDGAILRFRHDQIRQAVYDGMSPRVRFARHLRAARRLAGRPGYGVVAAEQYLAALPAIASATEAYRVSGLLREAAVHSRRLGNYPVAERFLDAAAGLADPPARWPIDAERQEVLLALGRFGDAEELYRSIGEDCPDPLIRARAALVQASSLIMQSRPHDALAVGCAALAQLGYPVPDAARLAAQFSDVGAEMAAWSRDGSAEEDLRRGRNTDPVVAAAGALMGRLLAAAYFVGSPIVHWMIVTATRIWTASGPSPELAGTIANAMLVMDAQGGGYRTGYDVVSRMLTVSEAMGAEPDASFVRFLHALTAAPWFEPLPDVLRHARIAHERQVGTGDVFAAGFTWYAISVILLEHADLAGYQADADRGLAFAAGTGNEQMAQVLHSHRAVAETLSRGPSALFGQEDHPPEMAGNEQAVAYFHTLHAFTALILRDPAAVARHAPQAFARIRSVAATAVTLLIQLVQTLNFADQARAAAPGDRAGLLAEFDRGYAWVAGRAADAPGNYGHLDSWLRAERAWITEDFAAAARAFDAAGYDVESRQRPWHRALIAERRARFLLANGIEHGGLMMLREAARRYEQWGAARKVDALRHEFPFLDDGEVTPPSGRSSSGNVSAQTVDLLAVLRVSQAISSETRIDRLTEQVNELLRGLTGATAARLILKDAESGEWFLPDAGSFPSTVVRYVERTRKPLLVDDATRDERFAADPVLRTVDLLALLAVPVLTGGEPTAILLLENGDSRGAFGLNRLETVTLLAGQLSVSVNNALLYAALERKVADRTQALAEANTKLEILAVTDPLTGLPNRRRLEESLGARPAAVAMIDVDHFKLYNDRYGHRAGDRCLRLVARTISANVRESDVAARYGGEEFAVILANADEATALSVAERIRAAVDALREPHESAPRGHVTVSIGVASGDPLTGQAPDDLLEAADAHLYAAKEAGRNRVATRVSP</sequence>
<feature type="domain" description="GGDEF" evidence="3">
    <location>
        <begin position="1440"/>
        <end position="1575"/>
    </location>
</feature>
<dbReference type="Gene3D" id="1.10.510.10">
    <property type="entry name" value="Transferase(Phosphotransferase) domain 1"/>
    <property type="match status" value="1"/>
</dbReference>
<dbReference type="PROSITE" id="PS50011">
    <property type="entry name" value="PROTEIN_KINASE_DOM"/>
    <property type="match status" value="1"/>
</dbReference>
<dbReference type="NCBIfam" id="TIGR00254">
    <property type="entry name" value="GGDEF"/>
    <property type="match status" value="1"/>
</dbReference>
<dbReference type="SUPFAM" id="SSF55781">
    <property type="entry name" value="GAF domain-like"/>
    <property type="match status" value="1"/>
</dbReference>
<keyword evidence="5" id="KW-1185">Reference proteome</keyword>
<dbReference type="CDD" id="cd01949">
    <property type="entry name" value="GGDEF"/>
    <property type="match status" value="1"/>
</dbReference>
<dbReference type="InterPro" id="IPR043128">
    <property type="entry name" value="Rev_trsase/Diguanyl_cyclase"/>
</dbReference>
<proteinExistence type="predicted"/>
<evidence type="ECO:0000313" key="4">
    <source>
        <dbReference type="EMBL" id="GIE25488.1"/>
    </source>
</evidence>
<reference evidence="4 5" key="1">
    <citation type="submission" date="2021-01" db="EMBL/GenBank/DDBJ databases">
        <title>Whole genome shotgun sequence of Actinoplanes humidus NBRC 14915.</title>
        <authorList>
            <person name="Komaki H."/>
            <person name="Tamura T."/>
        </authorList>
    </citation>
    <scope>NUCLEOTIDE SEQUENCE [LARGE SCALE GENOMIC DNA]</scope>
    <source>
        <strain evidence="4 5">NBRC 14915</strain>
    </source>
</reference>
<dbReference type="EMBL" id="BOMN01000122">
    <property type="protein sequence ID" value="GIE25488.1"/>
    <property type="molecule type" value="Genomic_DNA"/>
</dbReference>
<dbReference type="CDD" id="cd14014">
    <property type="entry name" value="STKc_PknB_like"/>
    <property type="match status" value="1"/>
</dbReference>
<dbReference type="SMART" id="SM00220">
    <property type="entry name" value="S_TKc"/>
    <property type="match status" value="1"/>
</dbReference>
<feature type="domain" description="Protein kinase" evidence="2">
    <location>
        <begin position="1"/>
        <end position="250"/>
    </location>
</feature>
<dbReference type="SUPFAM" id="SSF56112">
    <property type="entry name" value="Protein kinase-like (PK-like)"/>
    <property type="match status" value="1"/>
</dbReference>
<dbReference type="Pfam" id="PF00069">
    <property type="entry name" value="Pkinase"/>
    <property type="match status" value="1"/>
</dbReference>
<dbReference type="PANTHER" id="PTHR43642:SF1">
    <property type="entry name" value="HYBRID SIGNAL TRANSDUCTION HISTIDINE KINASE G"/>
    <property type="match status" value="1"/>
</dbReference>
<dbReference type="InterPro" id="IPR041664">
    <property type="entry name" value="AAA_16"/>
</dbReference>
<dbReference type="Pfam" id="PF00990">
    <property type="entry name" value="GGDEF"/>
    <property type="match status" value="1"/>
</dbReference>
<dbReference type="InterPro" id="IPR000160">
    <property type="entry name" value="GGDEF_dom"/>
</dbReference>
<dbReference type="InterPro" id="IPR000719">
    <property type="entry name" value="Prot_kinase_dom"/>
</dbReference>
<dbReference type="InterPro" id="IPR003018">
    <property type="entry name" value="GAF"/>
</dbReference>
<accession>A0ABQ4A3R2</accession>
<organism evidence="4 5">
    <name type="scientific">Winogradskya humida</name>
    <dbReference type="NCBI Taxonomy" id="113566"/>
    <lineage>
        <taxon>Bacteria</taxon>
        <taxon>Bacillati</taxon>
        <taxon>Actinomycetota</taxon>
        <taxon>Actinomycetes</taxon>
        <taxon>Micromonosporales</taxon>
        <taxon>Micromonosporaceae</taxon>
        <taxon>Winogradskya</taxon>
    </lineage>
</organism>
<dbReference type="SUPFAM" id="SSF55073">
    <property type="entry name" value="Nucleotide cyclase"/>
    <property type="match status" value="1"/>
</dbReference>
<dbReference type="Pfam" id="PF01590">
    <property type="entry name" value="GAF"/>
    <property type="match status" value="1"/>
</dbReference>
<dbReference type="InterPro" id="IPR029016">
    <property type="entry name" value="GAF-like_dom_sf"/>
</dbReference>
<dbReference type="PROSITE" id="PS50887">
    <property type="entry name" value="GGDEF"/>
    <property type="match status" value="1"/>
</dbReference>
<evidence type="ECO:0000259" key="2">
    <source>
        <dbReference type="PROSITE" id="PS50011"/>
    </source>
</evidence>
<comment type="caution">
    <text evidence="4">The sequence shown here is derived from an EMBL/GenBank/DDBJ whole genome shotgun (WGS) entry which is preliminary data.</text>
</comment>
<protein>
    <recommendedName>
        <fullName evidence="6">Diguanylate cyclase (GGDEF)-like protein</fullName>
    </recommendedName>
</protein>
<dbReference type="InterPro" id="IPR027417">
    <property type="entry name" value="P-loop_NTPase"/>
</dbReference>
<gene>
    <name evidence="4" type="ORF">Ahu01nite_085900</name>
</gene>
<dbReference type="InterPro" id="IPR029787">
    <property type="entry name" value="Nucleotide_cyclase"/>
</dbReference>
<dbReference type="Gene3D" id="3.30.450.40">
    <property type="match status" value="1"/>
</dbReference>
<dbReference type="InterPro" id="IPR011009">
    <property type="entry name" value="Kinase-like_dom_sf"/>
</dbReference>
<dbReference type="InterPro" id="IPR053159">
    <property type="entry name" value="Hybrid_Histidine_Kinase"/>
</dbReference>
<dbReference type="SUPFAM" id="SSF52540">
    <property type="entry name" value="P-loop containing nucleoside triphosphate hydrolases"/>
    <property type="match status" value="1"/>
</dbReference>
<dbReference type="SMART" id="SM00065">
    <property type="entry name" value="GAF"/>
    <property type="match status" value="1"/>
</dbReference>
<dbReference type="SMART" id="SM00267">
    <property type="entry name" value="GGDEF"/>
    <property type="match status" value="1"/>
</dbReference>
<evidence type="ECO:0008006" key="6">
    <source>
        <dbReference type="Google" id="ProtNLM"/>
    </source>
</evidence>
<evidence type="ECO:0000259" key="3">
    <source>
        <dbReference type="PROSITE" id="PS50887"/>
    </source>
</evidence>
<dbReference type="RefSeq" id="WP_203842434.1">
    <property type="nucleotide sequence ID" value="NZ_BAAATV010000023.1"/>
</dbReference>
<dbReference type="Pfam" id="PF13191">
    <property type="entry name" value="AAA_16"/>
    <property type="match status" value="1"/>
</dbReference>
<evidence type="ECO:0000256" key="1">
    <source>
        <dbReference type="ARBA" id="ARBA00004167"/>
    </source>
</evidence>
<dbReference type="Proteomes" id="UP000603200">
    <property type="component" value="Unassembled WGS sequence"/>
</dbReference>
<dbReference type="Gene3D" id="3.30.70.270">
    <property type="match status" value="1"/>
</dbReference>